<organism evidence="6 7">
    <name type="scientific">Mucilaginibacter oryzae</name>
    <dbReference type="NCBI Taxonomy" id="468058"/>
    <lineage>
        <taxon>Bacteria</taxon>
        <taxon>Pseudomonadati</taxon>
        <taxon>Bacteroidota</taxon>
        <taxon>Sphingobacteriia</taxon>
        <taxon>Sphingobacteriales</taxon>
        <taxon>Sphingobacteriaceae</taxon>
        <taxon>Mucilaginibacter</taxon>
    </lineage>
</organism>
<dbReference type="Gene3D" id="2.170.130.10">
    <property type="entry name" value="TonB-dependent receptor, plug domain"/>
    <property type="match status" value="1"/>
</dbReference>
<evidence type="ECO:0000313" key="7">
    <source>
        <dbReference type="Proteomes" id="UP000245678"/>
    </source>
</evidence>
<keyword evidence="4" id="KW-0812">Transmembrane</keyword>
<dbReference type="AlphaFoldDB" id="A0A316H063"/>
<dbReference type="InterPro" id="IPR037066">
    <property type="entry name" value="Plug_dom_sf"/>
</dbReference>
<feature type="transmembrane region" description="Helical" evidence="4">
    <location>
        <begin position="31"/>
        <end position="50"/>
    </location>
</feature>
<keyword evidence="3" id="KW-0998">Cell outer membrane</keyword>
<dbReference type="Gene3D" id="2.60.40.1120">
    <property type="entry name" value="Carboxypeptidase-like, regulatory domain"/>
    <property type="match status" value="1"/>
</dbReference>
<keyword evidence="7" id="KW-1185">Reference proteome</keyword>
<dbReference type="InterPro" id="IPR008969">
    <property type="entry name" value="CarboxyPept-like_regulatory"/>
</dbReference>
<dbReference type="InterPro" id="IPR036942">
    <property type="entry name" value="Beta-barrel_TonB_sf"/>
</dbReference>
<dbReference type="EMBL" id="QGHA01000014">
    <property type="protein sequence ID" value="PWK70838.1"/>
    <property type="molecule type" value="Genomic_DNA"/>
</dbReference>
<dbReference type="SUPFAM" id="SSF49464">
    <property type="entry name" value="Carboxypeptidase regulatory domain-like"/>
    <property type="match status" value="1"/>
</dbReference>
<dbReference type="Proteomes" id="UP000245678">
    <property type="component" value="Unassembled WGS sequence"/>
</dbReference>
<dbReference type="InterPro" id="IPR041700">
    <property type="entry name" value="OMP_b-brl_3"/>
</dbReference>
<comment type="subcellular location">
    <subcellularLocation>
        <location evidence="1">Cell outer membrane</location>
    </subcellularLocation>
</comment>
<keyword evidence="2 4" id="KW-0472">Membrane</keyword>
<evidence type="ECO:0000313" key="6">
    <source>
        <dbReference type="EMBL" id="PWK70838.1"/>
    </source>
</evidence>
<dbReference type="RefSeq" id="WP_109609878.1">
    <property type="nucleotide sequence ID" value="NZ_QGHA01000014.1"/>
</dbReference>
<name>A0A316H063_9SPHI</name>
<comment type="caution">
    <text evidence="6">The sequence shown here is derived from an EMBL/GenBank/DDBJ whole genome shotgun (WGS) entry which is preliminary data.</text>
</comment>
<keyword evidence="4" id="KW-1133">Transmembrane helix</keyword>
<gene>
    <name evidence="6" type="ORF">LX99_04545</name>
</gene>
<dbReference type="GO" id="GO:0009279">
    <property type="term" value="C:cell outer membrane"/>
    <property type="evidence" value="ECO:0007669"/>
    <property type="project" value="UniProtKB-SubCell"/>
</dbReference>
<evidence type="ECO:0000259" key="5">
    <source>
        <dbReference type="Pfam" id="PF14905"/>
    </source>
</evidence>
<evidence type="ECO:0000256" key="3">
    <source>
        <dbReference type="ARBA" id="ARBA00023237"/>
    </source>
</evidence>
<keyword evidence="6" id="KW-0675">Receptor</keyword>
<dbReference type="SUPFAM" id="SSF56935">
    <property type="entry name" value="Porins"/>
    <property type="match status" value="1"/>
</dbReference>
<proteinExistence type="predicted"/>
<dbReference type="Pfam" id="PF13620">
    <property type="entry name" value="CarboxypepD_reg"/>
    <property type="match status" value="1"/>
</dbReference>
<evidence type="ECO:0000256" key="4">
    <source>
        <dbReference type="SAM" id="Phobius"/>
    </source>
</evidence>
<feature type="domain" description="Outer membrane protein beta-barrel" evidence="5">
    <location>
        <begin position="495"/>
        <end position="889"/>
    </location>
</feature>
<evidence type="ECO:0000256" key="2">
    <source>
        <dbReference type="ARBA" id="ARBA00023136"/>
    </source>
</evidence>
<reference evidence="6 7" key="1">
    <citation type="submission" date="2018-05" db="EMBL/GenBank/DDBJ databases">
        <title>Genomic Encyclopedia of Archaeal and Bacterial Type Strains, Phase II (KMG-II): from individual species to whole genera.</title>
        <authorList>
            <person name="Goeker M."/>
        </authorList>
    </citation>
    <scope>NUCLEOTIDE SEQUENCE [LARGE SCALE GENOMIC DNA]</scope>
    <source>
        <strain evidence="6 7">DSM 19975</strain>
    </source>
</reference>
<dbReference type="Pfam" id="PF14905">
    <property type="entry name" value="OMP_b-brl_3"/>
    <property type="match status" value="1"/>
</dbReference>
<protein>
    <submittedName>
        <fullName evidence="6">Outer membrane receptor protein involved in Fe transport</fullName>
    </submittedName>
</protein>
<dbReference type="Gene3D" id="2.40.170.20">
    <property type="entry name" value="TonB-dependent receptor, beta-barrel domain"/>
    <property type="match status" value="1"/>
</dbReference>
<evidence type="ECO:0000256" key="1">
    <source>
        <dbReference type="ARBA" id="ARBA00004442"/>
    </source>
</evidence>
<accession>A0A316H063</accession>
<sequence length="912" mass="102594">MNISAKLRKKGRLCDLLFAWKIQNKQIICQLMRISVLITFIILSSIQLLLANSAKGQNMNSDQVTLGLDNESLLTGLKKIEGQTTLRFYYRKEDIKTLTELNLPNRKRTIAQTLEELLKNTSLSFRQIGDNILLERSGMDINYQIKGRIVDVNHKPIAYTTVSIVKPELGRVIQSTHTDTMGVYNLTVQEAGAYLLNVTQVGMDSLSIPLTISNRKVLQLPDITVTISTKQLDQVTVIAKIPPIENRGDRYVVNVSNSTMATSSSLQLLKVLPFVRVTPAKEVKLEDKNTLILLDGRPVPGVATSDILDNLKVNDIEKIELITQPSAKYDANYGAVINIITKKRQTVGFTGNLIGDDSQGIYNSGSVSANVTYKSEKFTITGRTSYGHTNEYYLDDNNRVESSGPVIQRLQDSTRRLYKNNNYSVQLGADYKLNSDQTLGIQIYGRLNHTPGNFDAMAKFRSVSVVPDSIVRTNSLFKNDGYTFNYNINYHLLTDSAKNDLSMLFTYTPYKLTLNQSAFPKLYDGEGAFEKDISPYQTYGRSLVKIYIGQADYVRKFNGNQTLEAGGKFQNTDSHNLQSYSVSEMTSVNSIAGYTTNTDLRETIIAGYGIYSKNWKKDNLSFGMRIENTTTSGFSLKNYNYINYFPNAKWNHQYNNDYSLSLSYGKFINRPPYQELLPYKVVTDQYTIMQGNINLKPSYDHTFTGNVRIKNLNVSLEYTHTTAPFFQLPVDEDAGNQITTFAFENLNSANKFSLNTYYSLDIFKWWNLGQSISTGHNSASGTVLSGRSSLNSYFFIANNSQTFNFSKKIKFALNAYYVSAGNVGLTKLKAYGNLDASAIFNISSKLQFTLSGEEILKRLKYHSMSDYGLLNSEVYTSSDSRRIRVGLIYSFGKSQIKDVKKKLGNDDATGRL</sequence>